<dbReference type="GO" id="GO:0046872">
    <property type="term" value="F:metal ion binding"/>
    <property type="evidence" value="ECO:0007669"/>
    <property type="project" value="UniProtKB-KW"/>
</dbReference>
<dbReference type="SUPFAM" id="SSF53738">
    <property type="entry name" value="Phosphoglucomutase, first 3 domains"/>
    <property type="match status" value="3"/>
</dbReference>
<dbReference type="Gene3D" id="3.30.310.50">
    <property type="entry name" value="Alpha-D-phosphohexomutase, C-terminal domain"/>
    <property type="match status" value="1"/>
</dbReference>
<dbReference type="PRINTS" id="PR00509">
    <property type="entry name" value="PGMPMM"/>
</dbReference>
<dbReference type="InterPro" id="IPR005844">
    <property type="entry name" value="A-D-PHexomutase_a/b/a-I"/>
</dbReference>
<comment type="cofactor">
    <cofactor evidence="1">
        <name>Mg(2+)</name>
        <dbReference type="ChEBI" id="CHEBI:18420"/>
    </cofactor>
</comment>
<dbReference type="GO" id="GO:0016868">
    <property type="term" value="F:intramolecular phosphotransferase activity"/>
    <property type="evidence" value="ECO:0007669"/>
    <property type="project" value="InterPro"/>
</dbReference>
<dbReference type="Pfam" id="PF02880">
    <property type="entry name" value="PGM_PMM_III"/>
    <property type="match status" value="1"/>
</dbReference>
<dbReference type="SUPFAM" id="SSF55957">
    <property type="entry name" value="Phosphoglucomutase, C-terminal domain"/>
    <property type="match status" value="1"/>
</dbReference>
<evidence type="ECO:0000256" key="4">
    <source>
        <dbReference type="ARBA" id="ARBA00022723"/>
    </source>
</evidence>
<dbReference type="STRING" id="1193518.BN13_1370002"/>
<sequence>MSPRDLTDIVKAYDVRGLVPSQFDSDVARALGTAFAEIIARPEGAYAVVIGHDMRASSPELSGAFAEGARSVGVDTIEIGLASTDGLYFASGILNLPGAMFTASHNPAAYNGIKLTRAGARPVGQDTGLTAIRERAAALLADPSAATPADQPGSGDRRDVLADYGTFLRGLVDLRGIRPLKVVVDAANGMAGMTVPAVLGTAAGLEPLPLDIVPLYFELDGTFPNHEANPLDPANLVDLQRAVVEHGADLGLAFDGDADRCFVVDERGEPVSPSAVTGLVAEREIDKEVASGVDPASVHIVHNVISSAAVPELIRAKGAVPVRTRVGHSFIKAEMASAGAVFGGEHSAHYYFRDFWFADTGMLAAFHVLAALGEQDAPLSALVADYGPYAASGEINSTITDTPAAVERVRAWASAQGLVGEEMDGLTITHSAVEDAPMWWLNLRASNTEPLLRLNVEAADSETMARVRDEVLALVRADDNAAAASNPNVTPVNPNTDPANAVAAISANPGDTPVDTGIEPWVRELLRCPACRSELRDVREGGILELACTGSECRRIYPITDGIPVLLIDEARIGD</sequence>
<dbReference type="Gene3D" id="2.20.25.10">
    <property type="match status" value="1"/>
</dbReference>
<dbReference type="AlphaFoldDB" id="A0A077M605"/>
<protein>
    <submittedName>
        <fullName evidence="11">Putative phosphomannomutase</fullName>
    </submittedName>
</protein>
<dbReference type="SUPFAM" id="SSF158997">
    <property type="entry name" value="Trm112p-like"/>
    <property type="match status" value="1"/>
</dbReference>
<evidence type="ECO:0000313" key="11">
    <source>
        <dbReference type="EMBL" id="CCI51984.1"/>
    </source>
</evidence>
<evidence type="ECO:0000259" key="9">
    <source>
        <dbReference type="Pfam" id="PF02879"/>
    </source>
</evidence>
<dbReference type="PANTHER" id="PTHR43771:SF1">
    <property type="entry name" value="PHOSPHOMANNOMUTASE"/>
    <property type="match status" value="1"/>
</dbReference>
<dbReference type="CDD" id="cd03089">
    <property type="entry name" value="PMM_PGM"/>
    <property type="match status" value="1"/>
</dbReference>
<dbReference type="Proteomes" id="UP000035720">
    <property type="component" value="Unassembled WGS sequence"/>
</dbReference>
<organism evidence="11 12">
    <name type="scientific">Nostocoides jenkinsii Ben 74</name>
    <dbReference type="NCBI Taxonomy" id="1193518"/>
    <lineage>
        <taxon>Bacteria</taxon>
        <taxon>Bacillati</taxon>
        <taxon>Actinomycetota</taxon>
        <taxon>Actinomycetes</taxon>
        <taxon>Micrococcales</taxon>
        <taxon>Intrasporangiaceae</taxon>
        <taxon>Nostocoides</taxon>
    </lineage>
</organism>
<gene>
    <name evidence="11" type="ORF">BN13_1370002</name>
</gene>
<evidence type="ECO:0000313" key="12">
    <source>
        <dbReference type="Proteomes" id="UP000035720"/>
    </source>
</evidence>
<feature type="domain" description="Alpha-D-phosphohexomutase alpha/beta/alpha" evidence="9">
    <location>
        <begin position="178"/>
        <end position="268"/>
    </location>
</feature>
<evidence type="ECO:0000259" key="8">
    <source>
        <dbReference type="Pfam" id="PF02878"/>
    </source>
</evidence>
<feature type="domain" description="Alpha-D-phosphohexomutase alpha/beta/alpha" evidence="8">
    <location>
        <begin position="9"/>
        <end position="136"/>
    </location>
</feature>
<dbReference type="InterPro" id="IPR036900">
    <property type="entry name" value="A-D-PHexomutase_C_sf"/>
</dbReference>
<dbReference type="InterPro" id="IPR005843">
    <property type="entry name" value="A-D-PHexomutase_C"/>
</dbReference>
<evidence type="ECO:0000259" key="7">
    <source>
        <dbReference type="Pfam" id="PF00408"/>
    </source>
</evidence>
<dbReference type="InterPro" id="IPR005846">
    <property type="entry name" value="A-D-PHexomutase_a/b/a-III"/>
</dbReference>
<feature type="domain" description="Alpha-D-phosphohexomutase C-terminal" evidence="7">
    <location>
        <begin position="394"/>
        <end position="473"/>
    </location>
</feature>
<evidence type="ECO:0000259" key="10">
    <source>
        <dbReference type="Pfam" id="PF02880"/>
    </source>
</evidence>
<name>A0A077M605_9MICO</name>
<evidence type="ECO:0000256" key="3">
    <source>
        <dbReference type="ARBA" id="ARBA00022553"/>
    </source>
</evidence>
<keyword evidence="3" id="KW-0597">Phosphoprotein</keyword>
<dbReference type="EMBL" id="CAJC01000043">
    <property type="protein sequence ID" value="CCI51984.1"/>
    <property type="molecule type" value="Genomic_DNA"/>
</dbReference>
<feature type="domain" description="Alpha-D-phosphohexomutase alpha/beta/alpha" evidence="10">
    <location>
        <begin position="295"/>
        <end position="386"/>
    </location>
</feature>
<dbReference type="InterPro" id="IPR005845">
    <property type="entry name" value="A-D-PHexomutase_a/b/a-II"/>
</dbReference>
<evidence type="ECO:0000256" key="1">
    <source>
        <dbReference type="ARBA" id="ARBA00001946"/>
    </source>
</evidence>
<keyword evidence="4" id="KW-0479">Metal-binding</keyword>
<dbReference type="Pfam" id="PF00408">
    <property type="entry name" value="PGM_PMM_IV"/>
    <property type="match status" value="1"/>
</dbReference>
<accession>A0A077M605</accession>
<dbReference type="InterPro" id="IPR016055">
    <property type="entry name" value="A-D-PHexomutase_a/b/a-I/II/III"/>
</dbReference>
<dbReference type="Pfam" id="PF02878">
    <property type="entry name" value="PGM_PMM_I"/>
    <property type="match status" value="1"/>
</dbReference>
<comment type="similarity">
    <text evidence="2">Belongs to the phosphohexose mutase family.</text>
</comment>
<proteinExistence type="inferred from homology"/>
<keyword evidence="5" id="KW-0460">Magnesium</keyword>
<dbReference type="InterPro" id="IPR005841">
    <property type="entry name" value="Alpha-D-phosphohexomutase_SF"/>
</dbReference>
<evidence type="ECO:0000256" key="5">
    <source>
        <dbReference type="ARBA" id="ARBA00022842"/>
    </source>
</evidence>
<reference evidence="11 12" key="1">
    <citation type="journal article" date="2013" name="ISME J.">
        <title>A metabolic model for members of the genus Tetrasphaera involved in enhanced biological phosphorus removal.</title>
        <authorList>
            <person name="Kristiansen R."/>
            <person name="Nguyen H.T.T."/>
            <person name="Saunders A.M."/>
            <person name="Nielsen J.L."/>
            <person name="Wimmer R."/>
            <person name="Le V.Q."/>
            <person name="McIlroy S.J."/>
            <person name="Petrovski S."/>
            <person name="Seviour R.J."/>
            <person name="Calteau A."/>
            <person name="Nielsen K.L."/>
            <person name="Nielsen P.H."/>
        </authorList>
    </citation>
    <scope>NUCLEOTIDE SEQUENCE [LARGE SCALE GENOMIC DNA]</scope>
    <source>
        <strain evidence="11 12">Ben 74</strain>
    </source>
</reference>
<dbReference type="PANTHER" id="PTHR43771">
    <property type="entry name" value="PHOSPHOMANNOMUTASE"/>
    <property type="match status" value="1"/>
</dbReference>
<evidence type="ECO:0000256" key="6">
    <source>
        <dbReference type="ARBA" id="ARBA00023235"/>
    </source>
</evidence>
<keyword evidence="12" id="KW-1185">Reference proteome</keyword>
<dbReference type="Pfam" id="PF02879">
    <property type="entry name" value="PGM_PMM_II"/>
    <property type="match status" value="1"/>
</dbReference>
<evidence type="ECO:0000256" key="2">
    <source>
        <dbReference type="ARBA" id="ARBA00010231"/>
    </source>
</evidence>
<keyword evidence="6" id="KW-0413">Isomerase</keyword>
<dbReference type="NCBIfam" id="NF007088">
    <property type="entry name" value="PRK09542.1"/>
    <property type="match status" value="1"/>
</dbReference>
<dbReference type="Gene3D" id="3.40.120.10">
    <property type="entry name" value="Alpha-D-Glucose-1,6-Bisphosphate, subunit A, domain 3"/>
    <property type="match status" value="3"/>
</dbReference>
<comment type="caution">
    <text evidence="11">The sequence shown here is derived from an EMBL/GenBank/DDBJ whole genome shotgun (WGS) entry which is preliminary data.</text>
</comment>
<dbReference type="GO" id="GO:0005975">
    <property type="term" value="P:carbohydrate metabolic process"/>
    <property type="evidence" value="ECO:0007669"/>
    <property type="project" value="InterPro"/>
</dbReference>